<dbReference type="GO" id="GO:0008270">
    <property type="term" value="F:zinc ion binding"/>
    <property type="evidence" value="ECO:0007669"/>
    <property type="project" value="InterPro"/>
</dbReference>
<evidence type="ECO:0000313" key="3">
    <source>
        <dbReference type="EMBL" id="HGQ84904.1"/>
    </source>
</evidence>
<accession>A0A7C4NRK3</accession>
<proteinExistence type="inferred from homology"/>
<keyword evidence="2" id="KW-0862">Zinc</keyword>
<reference evidence="3" key="1">
    <citation type="journal article" date="2020" name="mSystems">
        <title>Genome- and Community-Level Interaction Insights into Carbon Utilization and Element Cycling Functions of Hydrothermarchaeota in Hydrothermal Sediment.</title>
        <authorList>
            <person name="Zhou Z."/>
            <person name="Liu Y."/>
            <person name="Xu W."/>
            <person name="Pan J."/>
            <person name="Luo Z.H."/>
            <person name="Li M."/>
        </authorList>
    </citation>
    <scope>NUCLEOTIDE SEQUENCE [LARGE SCALE GENOMIC DNA]</scope>
    <source>
        <strain evidence="3">SpSt-6</strain>
    </source>
</reference>
<name>A0A7C4NRK3_9BACT</name>
<comment type="caution">
    <text evidence="3">The sequence shown here is derived from an EMBL/GenBank/DDBJ whole genome shotgun (WGS) entry which is preliminary data.</text>
</comment>
<dbReference type="Pfam" id="PF03884">
    <property type="entry name" value="YacG"/>
    <property type="match status" value="1"/>
</dbReference>
<dbReference type="HAMAP" id="MF_00649">
    <property type="entry name" value="DNA_gyrase_inhibitor_YacG"/>
    <property type="match status" value="1"/>
</dbReference>
<dbReference type="InterPro" id="IPR013088">
    <property type="entry name" value="Znf_NHR/GATA"/>
</dbReference>
<protein>
    <submittedName>
        <fullName evidence="3">DNA gyrase inhibitor YacG</fullName>
    </submittedName>
</protein>
<dbReference type="EMBL" id="DSZN01000007">
    <property type="protein sequence ID" value="HGQ84904.1"/>
    <property type="molecule type" value="Genomic_DNA"/>
</dbReference>
<gene>
    <name evidence="3" type="primary">yacG</name>
    <name evidence="3" type="ORF">ENT66_00435</name>
</gene>
<evidence type="ECO:0000256" key="1">
    <source>
        <dbReference type="ARBA" id="ARBA00022723"/>
    </source>
</evidence>
<dbReference type="Gene3D" id="3.30.50.10">
    <property type="entry name" value="Erythroid Transcription Factor GATA-1, subunit A"/>
    <property type="match status" value="1"/>
</dbReference>
<dbReference type="PANTHER" id="PTHR36150:SF1">
    <property type="entry name" value="DNA GYRASE INHIBITOR YACG"/>
    <property type="match status" value="1"/>
</dbReference>
<organism evidence="3">
    <name type="scientific">Thermodesulfobacterium geofontis</name>
    <dbReference type="NCBI Taxonomy" id="1295609"/>
    <lineage>
        <taxon>Bacteria</taxon>
        <taxon>Pseudomonadati</taxon>
        <taxon>Thermodesulfobacteriota</taxon>
        <taxon>Thermodesulfobacteria</taxon>
        <taxon>Thermodesulfobacteriales</taxon>
        <taxon>Thermodesulfobacteriaceae</taxon>
        <taxon>Thermodesulfobacterium</taxon>
    </lineage>
</organism>
<sequence>MGSKLKVKCPICKKKTTWENNPYRPFCSKECKLADLYHWIEEDYRIKVSEIDLLNNAGIYLNKKEE</sequence>
<dbReference type="GO" id="GO:0006355">
    <property type="term" value="P:regulation of DNA-templated transcription"/>
    <property type="evidence" value="ECO:0007669"/>
    <property type="project" value="InterPro"/>
</dbReference>
<keyword evidence="1" id="KW-0479">Metal-binding</keyword>
<evidence type="ECO:0000256" key="2">
    <source>
        <dbReference type="ARBA" id="ARBA00022833"/>
    </source>
</evidence>
<dbReference type="SUPFAM" id="SSF57716">
    <property type="entry name" value="Glucocorticoid receptor-like (DNA-binding domain)"/>
    <property type="match status" value="1"/>
</dbReference>
<dbReference type="PANTHER" id="PTHR36150">
    <property type="entry name" value="DNA GYRASE INHIBITOR YACG"/>
    <property type="match status" value="1"/>
</dbReference>
<dbReference type="AlphaFoldDB" id="A0A7C4NRK3"/>
<dbReference type="InterPro" id="IPR005584">
    <property type="entry name" value="DNA_gyrase_inhibitor_YacG"/>
</dbReference>